<name>A0A484N0F8_9ASTE</name>
<evidence type="ECO:0000313" key="2">
    <source>
        <dbReference type="Proteomes" id="UP000595140"/>
    </source>
</evidence>
<evidence type="ECO:0000313" key="1">
    <source>
        <dbReference type="EMBL" id="VFQ93728.1"/>
    </source>
</evidence>
<keyword evidence="2" id="KW-1185">Reference proteome</keyword>
<reference evidence="1 2" key="1">
    <citation type="submission" date="2018-04" db="EMBL/GenBank/DDBJ databases">
        <authorList>
            <person name="Vogel A."/>
        </authorList>
    </citation>
    <scope>NUCLEOTIDE SEQUENCE [LARGE SCALE GENOMIC DNA]</scope>
</reference>
<organism evidence="1 2">
    <name type="scientific">Cuscuta campestris</name>
    <dbReference type="NCBI Taxonomy" id="132261"/>
    <lineage>
        <taxon>Eukaryota</taxon>
        <taxon>Viridiplantae</taxon>
        <taxon>Streptophyta</taxon>
        <taxon>Embryophyta</taxon>
        <taxon>Tracheophyta</taxon>
        <taxon>Spermatophyta</taxon>
        <taxon>Magnoliopsida</taxon>
        <taxon>eudicotyledons</taxon>
        <taxon>Gunneridae</taxon>
        <taxon>Pentapetalae</taxon>
        <taxon>asterids</taxon>
        <taxon>lamiids</taxon>
        <taxon>Solanales</taxon>
        <taxon>Convolvulaceae</taxon>
        <taxon>Cuscuteae</taxon>
        <taxon>Cuscuta</taxon>
        <taxon>Cuscuta subgen. Grammica</taxon>
        <taxon>Cuscuta sect. Cleistogrammica</taxon>
    </lineage>
</organism>
<protein>
    <submittedName>
        <fullName evidence="1">Uncharacterized protein</fullName>
    </submittedName>
</protein>
<proteinExistence type="predicted"/>
<accession>A0A484N0F8</accession>
<sequence>MSCPPMYHPTTGLTIAPGVDPPPKPCVVVLRPPEPRRVSLSKIQSAVPWVVSLSHGARRAEAVRRGKRHECGTRQGGASDMLRLQYVPRLQTGRNTGVPTWQTAAWPPSAGDSAVLGLDIAVLGLRFEKWEATIMPTAMSKIPTSLFWLLTSKQGKFC</sequence>
<dbReference type="Proteomes" id="UP000595140">
    <property type="component" value="Unassembled WGS sequence"/>
</dbReference>
<dbReference type="AlphaFoldDB" id="A0A484N0F8"/>
<gene>
    <name evidence="1" type="ORF">CCAM_LOCUS35504</name>
</gene>
<dbReference type="EMBL" id="OOIL02005040">
    <property type="protein sequence ID" value="VFQ93728.1"/>
    <property type="molecule type" value="Genomic_DNA"/>
</dbReference>